<reference evidence="2 3" key="1">
    <citation type="submission" date="2019-12" db="EMBL/GenBank/DDBJ databases">
        <title>Genome sequence of Streptomyces bambusae.</title>
        <authorList>
            <person name="Bansal K."/>
            <person name="Choksket S."/>
            <person name="Korpole S."/>
            <person name="Patil P.B."/>
        </authorList>
    </citation>
    <scope>NUCLEOTIDE SEQUENCE [LARGE SCALE GENOMIC DNA]</scope>
    <source>
        <strain evidence="2 3">SK60</strain>
    </source>
</reference>
<dbReference type="Proteomes" id="UP000812013">
    <property type="component" value="Unassembled WGS sequence"/>
</dbReference>
<dbReference type="EMBL" id="WTFF01000073">
    <property type="protein sequence ID" value="MBW5482770.1"/>
    <property type="molecule type" value="Genomic_DNA"/>
</dbReference>
<feature type="region of interest" description="Disordered" evidence="1">
    <location>
        <begin position="276"/>
        <end position="423"/>
    </location>
</feature>
<dbReference type="NCBIfam" id="TIGR01643">
    <property type="entry name" value="YD_repeat_2x"/>
    <property type="match status" value="1"/>
</dbReference>
<feature type="region of interest" description="Disordered" evidence="1">
    <location>
        <begin position="159"/>
        <end position="216"/>
    </location>
</feature>
<name>A0ABS6Z4S1_9ACTN</name>
<organism evidence="2 3">
    <name type="scientific">Streptomyces bambusae</name>
    <dbReference type="NCBI Taxonomy" id="1550616"/>
    <lineage>
        <taxon>Bacteria</taxon>
        <taxon>Bacillati</taxon>
        <taxon>Actinomycetota</taxon>
        <taxon>Actinomycetes</taxon>
        <taxon>Kitasatosporales</taxon>
        <taxon>Streptomycetaceae</taxon>
        <taxon>Streptomyces</taxon>
    </lineage>
</organism>
<proteinExistence type="predicted"/>
<gene>
    <name evidence="2" type="ORF">GPJ59_12970</name>
</gene>
<keyword evidence="3" id="KW-1185">Reference proteome</keyword>
<evidence type="ECO:0008006" key="4">
    <source>
        <dbReference type="Google" id="ProtNLM"/>
    </source>
</evidence>
<dbReference type="InterPro" id="IPR006530">
    <property type="entry name" value="YD"/>
</dbReference>
<evidence type="ECO:0000256" key="1">
    <source>
        <dbReference type="SAM" id="MobiDB-lite"/>
    </source>
</evidence>
<comment type="caution">
    <text evidence="2">The sequence shown here is derived from an EMBL/GenBank/DDBJ whole genome shotgun (WGS) entry which is preliminary data.</text>
</comment>
<sequence length="423" mass="45674">MTMGYNHFELPTVMGIAGKTFVGKVDYSPMGDVLRTEAGPAGSQLYSTSFYDEQTRRLTRQVHDREKAPGRISDTSYEYDTIGNILKVTDKEGPSGSATTDTQCFAYDYMRRMSEAWTATDGCAAKPGAAGPDSRPKVGGPNPYWSSYSFDAAGNRTKEVQHSPSGEAAKQVTRDYKYGTPGKPGANRLGQVTTTGPQGVRSDSFTYDDAGNTDLRTVQGNTQDFERDTEGRLAKVTEGSRTTEYVYDGGGNRLIKRDPSGSTLYLPGTEVKLTPGGKVEGTRYYANRPAPSWCAPPRTARSPRRTCSRTATERRTRASTRRPRRSPGASSPRSARSAAPLPPSGPTRRASSAGRWTTPVRGVCLQGQRAPTGRTRTRLVQPRGPGHRQSQDPLCWPDQGTGMTGAREDQGTGTTGTTGNGEG</sequence>
<dbReference type="Gene3D" id="2.180.10.10">
    <property type="entry name" value="RHS repeat-associated core"/>
    <property type="match status" value="1"/>
</dbReference>
<evidence type="ECO:0000313" key="2">
    <source>
        <dbReference type="EMBL" id="MBW5482770.1"/>
    </source>
</evidence>
<feature type="compositionally biased region" description="Gly residues" evidence="1">
    <location>
        <begin position="413"/>
        <end position="423"/>
    </location>
</feature>
<feature type="compositionally biased region" description="Polar residues" evidence="1">
    <location>
        <begin position="190"/>
        <end position="205"/>
    </location>
</feature>
<feature type="compositionally biased region" description="Low complexity" evidence="1">
    <location>
        <begin position="326"/>
        <end position="339"/>
    </location>
</feature>
<protein>
    <recommendedName>
        <fullName evidence="4">RHS repeat protein</fullName>
    </recommendedName>
</protein>
<accession>A0ABS6Z4S1</accession>
<evidence type="ECO:0000313" key="3">
    <source>
        <dbReference type="Proteomes" id="UP000812013"/>
    </source>
</evidence>
<dbReference type="RefSeq" id="WP_219667241.1">
    <property type="nucleotide sequence ID" value="NZ_WTFF01000073.1"/>
</dbReference>